<comment type="caution">
    <text evidence="5">The sequence shown here is derived from an EMBL/GenBank/DDBJ whole genome shotgun (WGS) entry which is preliminary data.</text>
</comment>
<gene>
    <name evidence="5" type="ORF">CFOL_v3_15489</name>
</gene>
<dbReference type="STRING" id="3775.A0A1Q3BVJ0"/>
<evidence type="ECO:0000256" key="3">
    <source>
        <dbReference type="ARBA" id="ARBA00024018"/>
    </source>
</evidence>
<keyword evidence="2" id="KW-0503">Monooxygenase</keyword>
<keyword evidence="6" id="KW-1185">Reference proteome</keyword>
<dbReference type="OrthoDB" id="47494at2759"/>
<evidence type="ECO:0000256" key="1">
    <source>
        <dbReference type="ARBA" id="ARBA00023002"/>
    </source>
</evidence>
<comment type="similarity">
    <text evidence="3">Belongs to the 3-hydroxybenzoate 6-hydroxylase family.</text>
</comment>
<proteinExistence type="inferred from homology"/>
<sequence>MEEEEEVVIVGGGISGLATALALHRKGVRSVVLERSESLRATGAAIGIITNGWLALHQLGVASKLRLTALPIQGARDVWLHNGKHQATPLAIGEARCLKRSDLVTILAENLPVGSIRFGSQVLAVKLDPVTSCPVVELNNGSVIKSKVLIGCDGAHSVVADYLELTPPKLFSILTVRGFTNYPSGHGFPIEFLRIRGDSLVMGRIPIDHKLVYWFLGLVGPRKGHSSIPMDPELIRQLSLQSIKNFPIEMMEMVANSESDSLSLTRLRYRAPWDILLGRFHKGMVAVAGDAMHVMGPFLGQGGSAGVEDAIVLARCLAHTLKQVESTSGSGRQTIVISKVGEALDQYVKERRMRLVQLSTQTYLVGSQIQTSSSIVKFGCIVLMILLFNNPIAHTRYNCGQL</sequence>
<protein>
    <submittedName>
        <fullName evidence="5">FAD_binding_3 domain-containing protein</fullName>
    </submittedName>
</protein>
<evidence type="ECO:0000313" key="5">
    <source>
        <dbReference type="EMBL" id="GAV72000.1"/>
    </source>
</evidence>
<dbReference type="InterPro" id="IPR044560">
    <property type="entry name" value="MOase"/>
</dbReference>
<dbReference type="EMBL" id="BDDD01000956">
    <property type="protein sequence ID" value="GAV72000.1"/>
    <property type="molecule type" value="Genomic_DNA"/>
</dbReference>
<dbReference type="InterPro" id="IPR002938">
    <property type="entry name" value="FAD-bd"/>
</dbReference>
<dbReference type="GO" id="GO:0071949">
    <property type="term" value="F:FAD binding"/>
    <property type="evidence" value="ECO:0007669"/>
    <property type="project" value="InterPro"/>
</dbReference>
<reference evidence="6" key="1">
    <citation type="submission" date="2016-04" db="EMBL/GenBank/DDBJ databases">
        <title>Cephalotus genome sequencing.</title>
        <authorList>
            <person name="Fukushima K."/>
            <person name="Hasebe M."/>
            <person name="Fang X."/>
        </authorList>
    </citation>
    <scope>NUCLEOTIDE SEQUENCE [LARGE SCALE GENOMIC DNA]</scope>
    <source>
        <strain evidence="6">cv. St1</strain>
    </source>
</reference>
<accession>A0A1Q3BVJ0</accession>
<dbReference type="SUPFAM" id="SSF51905">
    <property type="entry name" value="FAD/NAD(P)-binding domain"/>
    <property type="match status" value="1"/>
</dbReference>
<keyword evidence="1" id="KW-0560">Oxidoreductase</keyword>
<dbReference type="PANTHER" id="PTHR45934:SF2">
    <property type="entry name" value="MONOOXYGENASE 1"/>
    <property type="match status" value="1"/>
</dbReference>
<feature type="domain" description="FAD-binding" evidence="4">
    <location>
        <begin position="6"/>
        <end position="322"/>
    </location>
</feature>
<evidence type="ECO:0000256" key="2">
    <source>
        <dbReference type="ARBA" id="ARBA00023033"/>
    </source>
</evidence>
<dbReference type="InterPro" id="IPR036188">
    <property type="entry name" value="FAD/NAD-bd_sf"/>
</dbReference>
<name>A0A1Q3BVJ0_CEPFO</name>
<evidence type="ECO:0000313" key="6">
    <source>
        <dbReference type="Proteomes" id="UP000187406"/>
    </source>
</evidence>
<dbReference type="FunCoup" id="A0A1Q3BVJ0">
    <property type="interactions" value="62"/>
</dbReference>
<dbReference type="PRINTS" id="PR00420">
    <property type="entry name" value="RNGMNOXGNASE"/>
</dbReference>
<dbReference type="Proteomes" id="UP000187406">
    <property type="component" value="Unassembled WGS sequence"/>
</dbReference>
<organism evidence="5 6">
    <name type="scientific">Cephalotus follicularis</name>
    <name type="common">Albany pitcher plant</name>
    <dbReference type="NCBI Taxonomy" id="3775"/>
    <lineage>
        <taxon>Eukaryota</taxon>
        <taxon>Viridiplantae</taxon>
        <taxon>Streptophyta</taxon>
        <taxon>Embryophyta</taxon>
        <taxon>Tracheophyta</taxon>
        <taxon>Spermatophyta</taxon>
        <taxon>Magnoliopsida</taxon>
        <taxon>eudicotyledons</taxon>
        <taxon>Gunneridae</taxon>
        <taxon>Pentapetalae</taxon>
        <taxon>rosids</taxon>
        <taxon>fabids</taxon>
        <taxon>Oxalidales</taxon>
        <taxon>Cephalotaceae</taxon>
        <taxon>Cephalotus</taxon>
    </lineage>
</organism>
<evidence type="ECO:0000259" key="4">
    <source>
        <dbReference type="Pfam" id="PF01494"/>
    </source>
</evidence>
<dbReference type="Gene3D" id="3.50.50.60">
    <property type="entry name" value="FAD/NAD(P)-binding domain"/>
    <property type="match status" value="1"/>
</dbReference>
<dbReference type="PANTHER" id="PTHR45934">
    <property type="entry name" value="FAD/NAD(P)-BINDING OXIDOREDUCTASE FAMILY PROTEIN"/>
    <property type="match status" value="1"/>
</dbReference>
<dbReference type="AlphaFoldDB" id="A0A1Q3BVJ0"/>
<dbReference type="InParanoid" id="A0A1Q3BVJ0"/>
<dbReference type="GO" id="GO:0004497">
    <property type="term" value="F:monooxygenase activity"/>
    <property type="evidence" value="ECO:0007669"/>
    <property type="project" value="UniProtKB-KW"/>
</dbReference>
<dbReference type="Pfam" id="PF01494">
    <property type="entry name" value="FAD_binding_3"/>
    <property type="match status" value="1"/>
</dbReference>